<dbReference type="InterPro" id="IPR024083">
    <property type="entry name" value="Fumarase/histidase_N"/>
</dbReference>
<comment type="similarity">
    <text evidence="1">Belongs to the PAL/histidase family.</text>
</comment>
<accession>A0ABD1PN94</accession>
<sequence length="105" mass="11639">MLHDSDMAADSLKGIHLDEVKRMVEEYRKAVVQLGGETLILGGSDTAKVELEEAARANVELAQWWLSDGQHDHKGTVGNSITRSFCATSHRRPKQGGPLKKELTW</sequence>
<name>A0ABD1PN94_9LAMI</name>
<dbReference type="InterPro" id="IPR001106">
    <property type="entry name" value="Aromatic_Lyase"/>
</dbReference>
<dbReference type="Gene3D" id="1.10.275.10">
    <property type="entry name" value="Fumarase/aspartase (N-terminal domain)"/>
    <property type="match status" value="1"/>
</dbReference>
<keyword evidence="3" id="KW-1185">Reference proteome</keyword>
<dbReference type="AlphaFoldDB" id="A0ABD1PN94"/>
<evidence type="ECO:0000313" key="2">
    <source>
        <dbReference type="EMBL" id="KAL2465104.1"/>
    </source>
</evidence>
<dbReference type="EMBL" id="JBFOLK010000013">
    <property type="protein sequence ID" value="KAL2465104.1"/>
    <property type="molecule type" value="Genomic_DNA"/>
</dbReference>
<dbReference type="PANTHER" id="PTHR10362">
    <property type="entry name" value="HISTIDINE AMMONIA-LYASE"/>
    <property type="match status" value="1"/>
</dbReference>
<evidence type="ECO:0000313" key="3">
    <source>
        <dbReference type="Proteomes" id="UP001604336"/>
    </source>
</evidence>
<comment type="caution">
    <text evidence="2">The sequence shown here is derived from an EMBL/GenBank/DDBJ whole genome shotgun (WGS) entry which is preliminary data.</text>
</comment>
<dbReference type="Proteomes" id="UP001604336">
    <property type="component" value="Unassembled WGS sequence"/>
</dbReference>
<organism evidence="2 3">
    <name type="scientific">Abeliophyllum distichum</name>
    <dbReference type="NCBI Taxonomy" id="126358"/>
    <lineage>
        <taxon>Eukaryota</taxon>
        <taxon>Viridiplantae</taxon>
        <taxon>Streptophyta</taxon>
        <taxon>Embryophyta</taxon>
        <taxon>Tracheophyta</taxon>
        <taxon>Spermatophyta</taxon>
        <taxon>Magnoliopsida</taxon>
        <taxon>eudicotyledons</taxon>
        <taxon>Gunneridae</taxon>
        <taxon>Pentapetalae</taxon>
        <taxon>asterids</taxon>
        <taxon>lamiids</taxon>
        <taxon>Lamiales</taxon>
        <taxon>Oleaceae</taxon>
        <taxon>Forsythieae</taxon>
        <taxon>Abeliophyllum</taxon>
    </lineage>
</organism>
<protein>
    <submittedName>
        <fullName evidence="2">Phenylalanine ammonia-lyase 1</fullName>
    </submittedName>
</protein>
<gene>
    <name evidence="2" type="ORF">Adt_40955</name>
</gene>
<proteinExistence type="inferred from homology"/>
<evidence type="ECO:0000256" key="1">
    <source>
        <dbReference type="ARBA" id="ARBA00007238"/>
    </source>
</evidence>
<reference evidence="3" key="1">
    <citation type="submission" date="2024-07" db="EMBL/GenBank/DDBJ databases">
        <title>Two chromosome-level genome assemblies of Korean endemic species Abeliophyllum distichum and Forsythia ovata (Oleaceae).</title>
        <authorList>
            <person name="Jang H."/>
        </authorList>
    </citation>
    <scope>NUCLEOTIDE SEQUENCE [LARGE SCALE GENOMIC DNA]</scope>
</reference>